<accession>A0A8X8Z1C3</accession>
<dbReference type="PANTHER" id="PTHR12736">
    <property type="entry name" value="LANC-LIKE PROTEIN"/>
    <property type="match status" value="1"/>
</dbReference>
<reference evidence="1" key="1">
    <citation type="submission" date="2018-01" db="EMBL/GenBank/DDBJ databases">
        <authorList>
            <person name="Mao J.F."/>
        </authorList>
    </citation>
    <scope>NUCLEOTIDE SEQUENCE</scope>
    <source>
        <strain evidence="1">Huo1</strain>
        <tissue evidence="1">Leaf</tissue>
    </source>
</reference>
<comment type="caution">
    <text evidence="1">The sequence shown here is derived from an EMBL/GenBank/DDBJ whole genome shotgun (WGS) entry which is preliminary data.</text>
</comment>
<sequence>MLRVTFLSGEVGVYALGAVVAHHNGDKELCQHYVSHFKEIKLSIDLPDKLLYGRARVVVNEIMRSGRKLGNVSCPLMYEWHGKIYWGAAHGVAGIMNVLRAEAR</sequence>
<evidence type="ECO:0000313" key="1">
    <source>
        <dbReference type="EMBL" id="KAG6387332.1"/>
    </source>
</evidence>
<name>A0A8X8Z1C3_SALSN</name>
<dbReference type="PANTHER" id="PTHR12736:SF7">
    <property type="entry name" value="LANC-LIKE PROTEIN 3"/>
    <property type="match status" value="1"/>
</dbReference>
<dbReference type="EMBL" id="PNBA02000021">
    <property type="protein sequence ID" value="KAG6387332.1"/>
    <property type="molecule type" value="Genomic_DNA"/>
</dbReference>
<dbReference type="Gene3D" id="1.50.10.10">
    <property type="match status" value="1"/>
</dbReference>
<dbReference type="GO" id="GO:0005975">
    <property type="term" value="P:carbohydrate metabolic process"/>
    <property type="evidence" value="ECO:0007669"/>
    <property type="project" value="InterPro"/>
</dbReference>
<dbReference type="InterPro" id="IPR012341">
    <property type="entry name" value="6hp_glycosidase-like_sf"/>
</dbReference>
<dbReference type="SUPFAM" id="SSF158745">
    <property type="entry name" value="LanC-like"/>
    <property type="match status" value="1"/>
</dbReference>
<proteinExistence type="predicted"/>
<evidence type="ECO:0000313" key="2">
    <source>
        <dbReference type="Proteomes" id="UP000298416"/>
    </source>
</evidence>
<organism evidence="1">
    <name type="scientific">Salvia splendens</name>
    <name type="common">Scarlet sage</name>
    <dbReference type="NCBI Taxonomy" id="180675"/>
    <lineage>
        <taxon>Eukaryota</taxon>
        <taxon>Viridiplantae</taxon>
        <taxon>Streptophyta</taxon>
        <taxon>Embryophyta</taxon>
        <taxon>Tracheophyta</taxon>
        <taxon>Spermatophyta</taxon>
        <taxon>Magnoliopsida</taxon>
        <taxon>eudicotyledons</taxon>
        <taxon>Gunneridae</taxon>
        <taxon>Pentapetalae</taxon>
        <taxon>asterids</taxon>
        <taxon>lamiids</taxon>
        <taxon>Lamiales</taxon>
        <taxon>Lamiaceae</taxon>
        <taxon>Nepetoideae</taxon>
        <taxon>Mentheae</taxon>
        <taxon>Salviinae</taxon>
        <taxon>Salvia</taxon>
        <taxon>Salvia subgen. Calosphace</taxon>
        <taxon>core Calosphace</taxon>
    </lineage>
</organism>
<reference evidence="1" key="2">
    <citation type="submission" date="2020-08" db="EMBL/GenBank/DDBJ databases">
        <title>Plant Genome Project.</title>
        <authorList>
            <person name="Zhang R.-G."/>
        </authorList>
    </citation>
    <scope>NUCLEOTIDE SEQUENCE</scope>
    <source>
        <strain evidence="1">Huo1</strain>
        <tissue evidence="1">Leaf</tissue>
    </source>
</reference>
<keyword evidence="2" id="KW-1185">Reference proteome</keyword>
<gene>
    <name evidence="1" type="ORF">SASPL_152519</name>
</gene>
<dbReference type="GO" id="GO:0005886">
    <property type="term" value="C:plasma membrane"/>
    <property type="evidence" value="ECO:0007669"/>
    <property type="project" value="TreeGrafter"/>
</dbReference>
<protein>
    <submittedName>
        <fullName evidence="1">Uncharacterized protein</fullName>
    </submittedName>
</protein>
<dbReference type="Pfam" id="PF05147">
    <property type="entry name" value="LANC_like"/>
    <property type="match status" value="1"/>
</dbReference>
<dbReference type="GO" id="GO:0031179">
    <property type="term" value="P:peptide modification"/>
    <property type="evidence" value="ECO:0007669"/>
    <property type="project" value="InterPro"/>
</dbReference>
<dbReference type="AlphaFoldDB" id="A0A8X8Z1C3"/>
<dbReference type="Proteomes" id="UP000298416">
    <property type="component" value="Unassembled WGS sequence"/>
</dbReference>
<dbReference type="InterPro" id="IPR007822">
    <property type="entry name" value="LANC-like"/>
</dbReference>